<dbReference type="Proteomes" id="UP000054736">
    <property type="component" value="Unassembled WGS sequence"/>
</dbReference>
<protein>
    <submittedName>
        <fullName evidence="1">Uncharacterized protein</fullName>
    </submittedName>
</protein>
<accession>A0A0W0SXU0</accession>
<sequence length="174" mass="20000">MFHSTKIPAQIINSEKIILSTWEHEISTGSCLKKLRSDPEWKWQSKLQITEWAACLIDERGFESWLVPVKQPSSIIDRLNNWHQIVNSYVNNVSVHRISLSTNGLPSAGCIRLRFPVWTLSDIEYVVVMGKILPPGTTQFIVQERMLNLYIPIYLLTGLADHTNEWEGNPPIFN</sequence>
<dbReference type="STRING" id="1212489.Ldro_1795"/>
<organism evidence="1 2">
    <name type="scientific">Legionella drozanskii LLAP-1</name>
    <dbReference type="NCBI Taxonomy" id="1212489"/>
    <lineage>
        <taxon>Bacteria</taxon>
        <taxon>Pseudomonadati</taxon>
        <taxon>Pseudomonadota</taxon>
        <taxon>Gammaproteobacteria</taxon>
        <taxon>Legionellales</taxon>
        <taxon>Legionellaceae</taxon>
        <taxon>Legionella</taxon>
    </lineage>
</organism>
<name>A0A0W0SXU0_9GAMM</name>
<gene>
    <name evidence="1" type="ORF">Ldro_1795</name>
</gene>
<proteinExistence type="predicted"/>
<dbReference type="EMBL" id="LNXY01000020">
    <property type="protein sequence ID" value="KTC88176.1"/>
    <property type="molecule type" value="Genomic_DNA"/>
</dbReference>
<comment type="caution">
    <text evidence="1">The sequence shown here is derived from an EMBL/GenBank/DDBJ whole genome shotgun (WGS) entry which is preliminary data.</text>
</comment>
<keyword evidence="2" id="KW-1185">Reference proteome</keyword>
<dbReference type="PATRIC" id="fig|1212489.4.peg.1898"/>
<dbReference type="AlphaFoldDB" id="A0A0W0SXU0"/>
<evidence type="ECO:0000313" key="2">
    <source>
        <dbReference type="Proteomes" id="UP000054736"/>
    </source>
</evidence>
<evidence type="ECO:0000313" key="1">
    <source>
        <dbReference type="EMBL" id="KTC88176.1"/>
    </source>
</evidence>
<dbReference type="RefSeq" id="WP_058496056.1">
    <property type="nucleotide sequence ID" value="NZ_LNXY01000020.1"/>
</dbReference>
<reference evidence="1 2" key="1">
    <citation type="submission" date="2015-11" db="EMBL/GenBank/DDBJ databases">
        <title>Genomic analysis of 38 Legionella species identifies large and diverse effector repertoires.</title>
        <authorList>
            <person name="Burstein D."/>
            <person name="Amaro F."/>
            <person name="Zusman T."/>
            <person name="Lifshitz Z."/>
            <person name="Cohen O."/>
            <person name="Gilbert J.A."/>
            <person name="Pupko T."/>
            <person name="Shuman H.A."/>
            <person name="Segal G."/>
        </authorList>
    </citation>
    <scope>NUCLEOTIDE SEQUENCE [LARGE SCALE GENOMIC DNA]</scope>
    <source>
        <strain evidence="1 2">ATCC 700990</strain>
    </source>
</reference>